<feature type="domain" description="XPG N-terminal" evidence="7">
    <location>
        <begin position="59"/>
        <end position="163"/>
    </location>
</feature>
<dbReference type="Gene3D" id="1.10.150.20">
    <property type="entry name" value="5' to 3' exonuclease, C-terminal subdomain"/>
    <property type="match status" value="1"/>
</dbReference>
<proteinExistence type="predicted"/>
<evidence type="ECO:0000256" key="5">
    <source>
        <dbReference type="SAM" id="MobiDB-lite"/>
    </source>
</evidence>
<dbReference type="Gene3D" id="3.40.50.1010">
    <property type="entry name" value="5'-nuclease"/>
    <property type="match status" value="1"/>
</dbReference>
<dbReference type="SUPFAM" id="SSF88723">
    <property type="entry name" value="PIN domain-like"/>
    <property type="match status" value="1"/>
</dbReference>
<evidence type="ECO:0000259" key="6">
    <source>
        <dbReference type="SMART" id="SM00484"/>
    </source>
</evidence>
<keyword evidence="9" id="KW-1185">Reference proteome</keyword>
<feature type="region of interest" description="Disordered" evidence="5">
    <location>
        <begin position="13"/>
        <end position="64"/>
    </location>
</feature>
<dbReference type="Pfam" id="PF00752">
    <property type="entry name" value="XPG_N"/>
    <property type="match status" value="1"/>
</dbReference>
<dbReference type="InterPro" id="IPR006084">
    <property type="entry name" value="XPG/Rad2"/>
</dbReference>
<accession>A0ABD3NFP0</accession>
<feature type="compositionally biased region" description="Gly residues" evidence="5">
    <location>
        <begin position="315"/>
        <end position="326"/>
    </location>
</feature>
<keyword evidence="3" id="KW-0378">Hydrolase</keyword>
<feature type="compositionally biased region" description="Basic and acidic residues" evidence="5">
    <location>
        <begin position="628"/>
        <end position="639"/>
    </location>
</feature>
<dbReference type="PANTHER" id="PTHR11081">
    <property type="entry name" value="FLAP ENDONUCLEASE FAMILY MEMBER"/>
    <property type="match status" value="1"/>
</dbReference>
<feature type="compositionally biased region" description="Basic residues" evidence="5">
    <location>
        <begin position="329"/>
        <end position="338"/>
    </location>
</feature>
<reference evidence="8 9" key="1">
    <citation type="submission" date="2024-10" db="EMBL/GenBank/DDBJ databases">
        <title>Updated reference genomes for cyclostephanoid diatoms.</title>
        <authorList>
            <person name="Roberts W.R."/>
            <person name="Alverson A.J."/>
        </authorList>
    </citation>
    <scope>NUCLEOTIDE SEQUENCE [LARGE SCALE GENOMIC DNA]</scope>
    <source>
        <strain evidence="8 9">AJA276-08</strain>
    </source>
</reference>
<keyword evidence="4" id="KW-0496">Mitochondrion</keyword>
<name>A0ABD3NFP0_9STRA</name>
<feature type="region of interest" description="Disordered" evidence="5">
    <location>
        <begin position="611"/>
        <end position="735"/>
    </location>
</feature>
<dbReference type="AlphaFoldDB" id="A0ABD3NFP0"/>
<evidence type="ECO:0000313" key="8">
    <source>
        <dbReference type="EMBL" id="KAL3774695.1"/>
    </source>
</evidence>
<feature type="compositionally biased region" description="Gly residues" evidence="5">
    <location>
        <begin position="50"/>
        <end position="60"/>
    </location>
</feature>
<dbReference type="SMART" id="SM00484">
    <property type="entry name" value="XPGI"/>
    <property type="match status" value="1"/>
</dbReference>
<feature type="compositionally biased region" description="Polar residues" evidence="5">
    <location>
        <begin position="692"/>
        <end position="710"/>
    </location>
</feature>
<dbReference type="InterPro" id="IPR036279">
    <property type="entry name" value="5-3_exonuclease_C_sf"/>
</dbReference>
<feature type="region of interest" description="Disordered" evidence="5">
    <location>
        <begin position="897"/>
        <end position="937"/>
    </location>
</feature>
<feature type="domain" description="XPG-I" evidence="6">
    <location>
        <begin position="239"/>
        <end position="320"/>
    </location>
</feature>
<dbReference type="SMART" id="SM00485">
    <property type="entry name" value="XPGN"/>
    <property type="match status" value="1"/>
</dbReference>
<dbReference type="InterPro" id="IPR006086">
    <property type="entry name" value="XPG-I_dom"/>
</dbReference>
<feature type="region of interest" description="Disordered" evidence="5">
    <location>
        <begin position="315"/>
        <end position="357"/>
    </location>
</feature>
<dbReference type="InterPro" id="IPR006085">
    <property type="entry name" value="XPG_DNA_repair_N"/>
</dbReference>
<keyword evidence="2" id="KW-0540">Nuclease</keyword>
<feature type="region of interest" description="Disordered" evidence="5">
    <location>
        <begin position="833"/>
        <end position="864"/>
    </location>
</feature>
<dbReference type="SUPFAM" id="SSF47807">
    <property type="entry name" value="5' to 3' exonuclease, C-terminal subdomain"/>
    <property type="match status" value="1"/>
</dbReference>
<evidence type="ECO:0000256" key="4">
    <source>
        <dbReference type="ARBA" id="ARBA00023128"/>
    </source>
</evidence>
<evidence type="ECO:0000259" key="7">
    <source>
        <dbReference type="SMART" id="SM00485"/>
    </source>
</evidence>
<feature type="region of interest" description="Disordered" evidence="5">
    <location>
        <begin position="559"/>
        <end position="586"/>
    </location>
</feature>
<dbReference type="PANTHER" id="PTHR11081:SF65">
    <property type="entry name" value="DNA DAMAGE-INDUCIBLE PROTEIN DIN7-RELATED"/>
    <property type="match status" value="1"/>
</dbReference>
<evidence type="ECO:0000256" key="2">
    <source>
        <dbReference type="ARBA" id="ARBA00022722"/>
    </source>
</evidence>
<sequence>MGIHGLLRNLHPLLVPPPSHHHGRDDIGIGNEDVGAGVAGSNNGRRHVARGGGGGGGGGASSSSSAVVVRHNVRQFAGKSLAIDASSWLHRAAYSCAERLVESTESGIRDPIAEATYTAYVLDRCNELLVHANVRRIYLVFDGARVPLKSGTNAERDTRRARSLDEARRLKSSGMHVEAGRMYLQCVRGNDVMARVVAHAIERRWGRAAAAAAANDDDDDGNGANGTTTTSTHDDIDDDGPRVRCVWSPYEADAQLVKLCVDGRADAIITEDSDVLVYTAVARAPFPILYKLDRKDGSCDVVTMDWLLDPRYDGGGGCHDNGGAGDYGRRRRRRRRRQLHDDGMSPTSDEVETNDDDYVKKVEYDDAGFAPVRRGLPPLPGPVPSYDRGMGRRRQQQRKQTDGAFLSVLRSIARRERADPGSGVRLFVQACVLSGCDYAPNRLSKVGPVTAFRLAMDASHRDPGERFGRILRNLPAGSGIVVAPGPSTSSGDGDSDDGGGASPGKEDDDDDDNANEDGDPPPPPPPDADRDARAEYEELLSKSEAVFYYHLVRDSSTGNICPLVGHRRSSGGGDDDDDEWDGTAPSPVLEEKFRPRVDVFDAGLTFVGSAAEASTNNPETLPPLAAGDRGRPQQRKGDDGGWMFTTRGHRGGVGLGRVHPPPWKTSAATAPTLTKEPPKETPMQKYLRGMPKTSTGARPSSDKNNPSNTRDAVKSVGSDGRKIDRATGRSPPQISFANVAPRHAAVAPGQRPNPFSSFAYGCANETEEAEEKSPIASSSARATVKEVMKSPFFPSPVTFDYGGTTPLVERKSVAKSRDDADAADTVVAASEAFKPFESAPHGSLDDDDNVKSGNQPKKFATNDVLDNGTSDALFDYGIVLESPRRRTSPTRAGMLREYIDRTFPSDNDRPGPRRVSTSPPEGSRSDLFHSGNSPGDVIDLVDDEEAESLPVASSTVKENVPNCGRRNVKNATSSSVIRRKFKSPYLATTPKQMAASSSLGINKARPTTSSSALLAGFARQKETCPASSSSGSGSVTKRKSKPNFFPTKTMDNSSQGRLKKAKWSDRWGFAAPV</sequence>
<dbReference type="PRINTS" id="PR00853">
    <property type="entry name" value="XPGRADSUPER"/>
</dbReference>
<organism evidence="8 9">
    <name type="scientific">Stephanodiscus triporus</name>
    <dbReference type="NCBI Taxonomy" id="2934178"/>
    <lineage>
        <taxon>Eukaryota</taxon>
        <taxon>Sar</taxon>
        <taxon>Stramenopiles</taxon>
        <taxon>Ochrophyta</taxon>
        <taxon>Bacillariophyta</taxon>
        <taxon>Coscinodiscophyceae</taxon>
        <taxon>Thalassiosirophycidae</taxon>
        <taxon>Stephanodiscales</taxon>
        <taxon>Stephanodiscaceae</taxon>
        <taxon>Stephanodiscus</taxon>
    </lineage>
</organism>
<evidence type="ECO:0000256" key="1">
    <source>
        <dbReference type="ARBA" id="ARBA00022553"/>
    </source>
</evidence>
<feature type="region of interest" description="Disordered" evidence="5">
    <location>
        <begin position="370"/>
        <end position="402"/>
    </location>
</feature>
<evidence type="ECO:0000313" key="9">
    <source>
        <dbReference type="Proteomes" id="UP001530315"/>
    </source>
</evidence>
<feature type="region of interest" description="Disordered" evidence="5">
    <location>
        <begin position="478"/>
        <end position="530"/>
    </location>
</feature>
<dbReference type="Pfam" id="PF00867">
    <property type="entry name" value="XPG_I"/>
    <property type="match status" value="1"/>
</dbReference>
<dbReference type="InterPro" id="IPR029060">
    <property type="entry name" value="PIN-like_dom_sf"/>
</dbReference>
<dbReference type="EMBL" id="JALLAZ020001451">
    <property type="protein sequence ID" value="KAL3774695.1"/>
    <property type="molecule type" value="Genomic_DNA"/>
</dbReference>
<protein>
    <recommendedName>
        <fullName evidence="10">Exonuclease 1</fullName>
    </recommendedName>
</protein>
<dbReference type="GO" id="GO:0016787">
    <property type="term" value="F:hydrolase activity"/>
    <property type="evidence" value="ECO:0007669"/>
    <property type="project" value="UniProtKB-KW"/>
</dbReference>
<evidence type="ECO:0000256" key="3">
    <source>
        <dbReference type="ARBA" id="ARBA00022801"/>
    </source>
</evidence>
<keyword evidence="1" id="KW-0597">Phosphoprotein</keyword>
<evidence type="ECO:0008006" key="10">
    <source>
        <dbReference type="Google" id="ProtNLM"/>
    </source>
</evidence>
<dbReference type="Proteomes" id="UP001530315">
    <property type="component" value="Unassembled WGS sequence"/>
</dbReference>
<dbReference type="GO" id="GO:0004518">
    <property type="term" value="F:nuclease activity"/>
    <property type="evidence" value="ECO:0007669"/>
    <property type="project" value="UniProtKB-KW"/>
</dbReference>
<feature type="region of interest" description="Disordered" evidence="5">
    <location>
        <begin position="212"/>
        <end position="238"/>
    </location>
</feature>
<comment type="caution">
    <text evidence="8">The sequence shown here is derived from an EMBL/GenBank/DDBJ whole genome shotgun (WGS) entry which is preliminary data.</text>
</comment>
<gene>
    <name evidence="8" type="ORF">ACHAW5_003767</name>
</gene>
<feature type="region of interest" description="Disordered" evidence="5">
    <location>
        <begin position="1018"/>
        <end position="1073"/>
    </location>
</feature>
<feature type="compositionally biased region" description="Acidic residues" evidence="5">
    <location>
        <begin position="506"/>
        <end position="519"/>
    </location>
</feature>